<keyword evidence="1" id="KW-0472">Membrane</keyword>
<evidence type="ECO:0000256" key="1">
    <source>
        <dbReference type="SAM" id="Phobius"/>
    </source>
</evidence>
<dbReference type="AlphaFoldDB" id="A0A6C2UBF3"/>
<keyword evidence="1" id="KW-1133">Transmembrane helix</keyword>
<keyword evidence="1" id="KW-0812">Transmembrane</keyword>
<accession>A0A6C2UBF3</accession>
<feature type="transmembrane region" description="Helical" evidence="1">
    <location>
        <begin position="49"/>
        <end position="71"/>
    </location>
</feature>
<dbReference type="EMBL" id="CAAHFG010000004">
    <property type="protein sequence ID" value="VGO17420.1"/>
    <property type="molecule type" value="Genomic_DNA"/>
</dbReference>
<gene>
    <name evidence="2" type="ORF">PDESU_06016</name>
</gene>
<reference evidence="2 3" key="1">
    <citation type="submission" date="2019-04" db="EMBL/GenBank/DDBJ databases">
        <authorList>
            <person name="Van Vliet M D."/>
        </authorList>
    </citation>
    <scope>NUCLEOTIDE SEQUENCE [LARGE SCALE GENOMIC DNA]</scope>
    <source>
        <strain evidence="2 3">F1</strain>
    </source>
</reference>
<dbReference type="Proteomes" id="UP000366872">
    <property type="component" value="Unassembled WGS sequence"/>
</dbReference>
<proteinExistence type="predicted"/>
<name>A0A6C2UBF3_PONDE</name>
<organism evidence="2 3">
    <name type="scientific">Pontiella desulfatans</name>
    <dbReference type="NCBI Taxonomy" id="2750659"/>
    <lineage>
        <taxon>Bacteria</taxon>
        <taxon>Pseudomonadati</taxon>
        <taxon>Kiritimatiellota</taxon>
        <taxon>Kiritimatiellia</taxon>
        <taxon>Kiritimatiellales</taxon>
        <taxon>Pontiellaceae</taxon>
        <taxon>Pontiella</taxon>
    </lineage>
</organism>
<evidence type="ECO:0000313" key="3">
    <source>
        <dbReference type="Proteomes" id="UP000366872"/>
    </source>
</evidence>
<protein>
    <submittedName>
        <fullName evidence="2">Uncharacterized protein</fullName>
    </submittedName>
</protein>
<sequence length="126" mass="13476">MQHESGAQGVCAGANPHIFCGFTGLNASIHGLCCFVVCRLCPGVGSGEWMNTFIISLVALVVGYFIHGAFVEKCFGIEPAREPPATALDGRRLLLLHPDCPEGIKLSTAILSLGLFFKTIRKKEGE</sequence>
<keyword evidence="3" id="KW-1185">Reference proteome</keyword>
<evidence type="ECO:0000313" key="2">
    <source>
        <dbReference type="EMBL" id="VGO17420.1"/>
    </source>
</evidence>